<organism evidence="2 3">
    <name type="scientific">Trichinella nelsoni</name>
    <dbReference type="NCBI Taxonomy" id="6336"/>
    <lineage>
        <taxon>Eukaryota</taxon>
        <taxon>Metazoa</taxon>
        <taxon>Ecdysozoa</taxon>
        <taxon>Nematoda</taxon>
        <taxon>Enoplea</taxon>
        <taxon>Dorylaimia</taxon>
        <taxon>Trichinellida</taxon>
        <taxon>Trichinellidae</taxon>
        <taxon>Trichinella</taxon>
    </lineage>
</organism>
<comment type="caution">
    <text evidence="2">The sequence shown here is derived from an EMBL/GenBank/DDBJ whole genome shotgun (WGS) entry which is preliminary data.</text>
</comment>
<dbReference type="AlphaFoldDB" id="A0A0V0SBN9"/>
<feature type="compositionally biased region" description="Basic and acidic residues" evidence="1">
    <location>
        <begin position="199"/>
        <end position="209"/>
    </location>
</feature>
<accession>A0A0V0SBN9</accession>
<proteinExistence type="predicted"/>
<dbReference type="OrthoDB" id="5933614at2759"/>
<feature type="region of interest" description="Disordered" evidence="1">
    <location>
        <begin position="196"/>
        <end position="237"/>
    </location>
</feature>
<evidence type="ECO:0000313" key="3">
    <source>
        <dbReference type="Proteomes" id="UP000054630"/>
    </source>
</evidence>
<evidence type="ECO:0000256" key="1">
    <source>
        <dbReference type="SAM" id="MobiDB-lite"/>
    </source>
</evidence>
<dbReference type="Proteomes" id="UP000054630">
    <property type="component" value="Unassembled WGS sequence"/>
</dbReference>
<evidence type="ECO:0000313" key="2">
    <source>
        <dbReference type="EMBL" id="KRX24137.1"/>
    </source>
</evidence>
<reference evidence="2 3" key="1">
    <citation type="submission" date="2015-01" db="EMBL/GenBank/DDBJ databases">
        <title>Evolution of Trichinella species and genotypes.</title>
        <authorList>
            <person name="Korhonen P.K."/>
            <person name="Edoardo P."/>
            <person name="Giuseppe L.R."/>
            <person name="Gasser R.B."/>
        </authorList>
    </citation>
    <scope>NUCLEOTIDE SEQUENCE [LARGE SCALE GENOMIC DNA]</scope>
    <source>
        <strain evidence="2">ISS37</strain>
    </source>
</reference>
<keyword evidence="3" id="KW-1185">Reference proteome</keyword>
<sequence>MLIPFSKTATMPDCVRVRLTGPTTKACHTTAWQFNKKNLYLLRIHKQGTDIELEHFSLSSKCDQHVLTCSHCSSMNTLRAISTSFSCLRRGDSPEHVRWRWRVSEVWYCRLATDSHNPTGWYLISRCSAGRSVIPCTAGRSVIDPRARRSLMIRWGSGSKPPLLPCGESLLYIGAAKSEMDLFGARAVTDVEMSSTCGSRREDETESARKNKHRATADVLARTRRQISRPHPAGRCN</sequence>
<protein>
    <submittedName>
        <fullName evidence="2">Uncharacterized protein</fullName>
    </submittedName>
</protein>
<name>A0A0V0SBN9_9BILA</name>
<gene>
    <name evidence="2" type="ORF">T07_2679</name>
</gene>
<dbReference type="EMBL" id="JYDL01000019">
    <property type="protein sequence ID" value="KRX24137.1"/>
    <property type="molecule type" value="Genomic_DNA"/>
</dbReference>